<dbReference type="Proteomes" id="UP000183760">
    <property type="component" value="Unassembled WGS sequence"/>
</dbReference>
<dbReference type="RefSeq" id="WP_046713842.1">
    <property type="nucleotide sequence ID" value="NZ_BJXR01000063.1"/>
</dbReference>
<gene>
    <name evidence="2" type="ORF">MFU01_75470</name>
    <name evidence="3" type="ORF">SAMN05443572_103558</name>
</gene>
<dbReference type="STRING" id="1334629.MFUL124B02_22490"/>
<keyword evidence="1" id="KW-0812">Transmembrane</keyword>
<dbReference type="EMBL" id="BJXR01000063">
    <property type="protein sequence ID" value="GEN12510.1"/>
    <property type="molecule type" value="Genomic_DNA"/>
</dbReference>
<evidence type="ECO:0000313" key="2">
    <source>
        <dbReference type="EMBL" id="GEN12510.1"/>
    </source>
</evidence>
<evidence type="ECO:0000313" key="4">
    <source>
        <dbReference type="Proteomes" id="UP000183760"/>
    </source>
</evidence>
<evidence type="ECO:0000313" key="3">
    <source>
        <dbReference type="EMBL" id="SET86311.1"/>
    </source>
</evidence>
<name>A0A511TEB4_MYXFU</name>
<dbReference type="AlphaFoldDB" id="A0A511TEB4"/>
<keyword evidence="4" id="KW-1185">Reference proteome</keyword>
<organism evidence="2 5">
    <name type="scientific">Myxococcus fulvus</name>
    <dbReference type="NCBI Taxonomy" id="33"/>
    <lineage>
        <taxon>Bacteria</taxon>
        <taxon>Pseudomonadati</taxon>
        <taxon>Myxococcota</taxon>
        <taxon>Myxococcia</taxon>
        <taxon>Myxococcales</taxon>
        <taxon>Cystobacterineae</taxon>
        <taxon>Myxococcaceae</taxon>
        <taxon>Myxococcus</taxon>
    </lineage>
</organism>
<sequence>MFAKKKAKWTAKGLAKSELYRKWMAHKLLDELPRVAKDRWDDFEPDDALRHIGLTTYKPARSGLGGLGLFLIGAVAGGVAALLLTPKTGDDLRTTVKDKAMGYMNKQNIGLAPEKSASA</sequence>
<dbReference type="EMBL" id="FOIB01000003">
    <property type="protein sequence ID" value="SET86311.1"/>
    <property type="molecule type" value="Genomic_DNA"/>
</dbReference>
<dbReference type="OrthoDB" id="5521367at2"/>
<reference evidence="2 5" key="2">
    <citation type="submission" date="2019-07" db="EMBL/GenBank/DDBJ databases">
        <title>Whole genome shotgun sequence of Myxococcus fulvus NBRC 100333.</title>
        <authorList>
            <person name="Hosoyama A."/>
            <person name="Uohara A."/>
            <person name="Ohji S."/>
            <person name="Ichikawa N."/>
        </authorList>
    </citation>
    <scope>NUCLEOTIDE SEQUENCE [LARGE SCALE GENOMIC DNA]</scope>
    <source>
        <strain evidence="2 5">NBRC 100333</strain>
    </source>
</reference>
<evidence type="ECO:0000256" key="1">
    <source>
        <dbReference type="SAM" id="Phobius"/>
    </source>
</evidence>
<comment type="caution">
    <text evidence="2">The sequence shown here is derived from an EMBL/GenBank/DDBJ whole genome shotgun (WGS) entry which is preliminary data.</text>
</comment>
<keyword evidence="1" id="KW-0472">Membrane</keyword>
<feature type="transmembrane region" description="Helical" evidence="1">
    <location>
        <begin position="64"/>
        <end position="84"/>
    </location>
</feature>
<keyword evidence="1" id="KW-1133">Transmembrane helix</keyword>
<dbReference type="Proteomes" id="UP000321514">
    <property type="component" value="Unassembled WGS sequence"/>
</dbReference>
<proteinExistence type="predicted"/>
<reference evidence="3 4" key="1">
    <citation type="submission" date="2016-10" db="EMBL/GenBank/DDBJ databases">
        <authorList>
            <person name="Varghese N."/>
            <person name="Submissions S."/>
        </authorList>
    </citation>
    <scope>NUCLEOTIDE SEQUENCE [LARGE SCALE GENOMIC DNA]</scope>
    <source>
        <strain evidence="3 4">DSM 16525</strain>
    </source>
</reference>
<protein>
    <submittedName>
        <fullName evidence="3">YtxH-like protein</fullName>
    </submittedName>
</protein>
<evidence type="ECO:0000313" key="5">
    <source>
        <dbReference type="Proteomes" id="UP000321514"/>
    </source>
</evidence>
<accession>A0A511TEB4</accession>